<organism evidence="1 2">
    <name type="scientific">Hyphomicrobium denitrificans 1NES1</name>
    <dbReference type="NCBI Taxonomy" id="670307"/>
    <lineage>
        <taxon>Bacteria</taxon>
        <taxon>Pseudomonadati</taxon>
        <taxon>Pseudomonadota</taxon>
        <taxon>Alphaproteobacteria</taxon>
        <taxon>Hyphomicrobiales</taxon>
        <taxon>Hyphomicrobiaceae</taxon>
        <taxon>Hyphomicrobium</taxon>
    </lineage>
</organism>
<protein>
    <submittedName>
        <fullName evidence="1">Uncharacterized protein</fullName>
    </submittedName>
</protein>
<evidence type="ECO:0000313" key="2">
    <source>
        <dbReference type="Proteomes" id="UP000005952"/>
    </source>
</evidence>
<dbReference type="AlphaFoldDB" id="N0B3Y0"/>
<proteinExistence type="predicted"/>
<dbReference type="EMBL" id="CP005587">
    <property type="protein sequence ID" value="AGK56902.1"/>
    <property type="molecule type" value="Genomic_DNA"/>
</dbReference>
<reference evidence="1 2" key="1">
    <citation type="journal article" date="2013" name="Genome Announc.">
        <title>Genome sequences for three denitrifying bacterial strains isolated from a uranium- and nitrate-contaminated subsurface environment.</title>
        <authorList>
            <person name="Venkatramanan R."/>
            <person name="Prakash O."/>
            <person name="Woyke T."/>
            <person name="Chain P."/>
            <person name="Goodwin L.A."/>
            <person name="Watson D."/>
            <person name="Brooks S."/>
            <person name="Kostka J.E."/>
            <person name="Green S.J."/>
        </authorList>
    </citation>
    <scope>NUCLEOTIDE SEQUENCE [LARGE SCALE GENOMIC DNA]</scope>
    <source>
        <strain evidence="1 2">1NES1</strain>
    </source>
</reference>
<accession>N0B3Y0</accession>
<gene>
    <name evidence="1" type="ORF">HYPDE_26098</name>
</gene>
<keyword evidence="2" id="KW-1185">Reference proteome</keyword>
<name>N0B3Y0_9HYPH</name>
<dbReference type="HOGENOM" id="CLU_2861699_0_0_5"/>
<dbReference type="KEGG" id="hdt:HYPDE_26098"/>
<sequence length="64" mass="6919">MRKAGKVANRFATVRRGLITERLSPFCTQLDAGHRSAEAVAAIYKCIVSGSSLPVNFGTLLRIV</sequence>
<dbReference type="Proteomes" id="UP000005952">
    <property type="component" value="Chromosome"/>
</dbReference>
<evidence type="ECO:0000313" key="1">
    <source>
        <dbReference type="EMBL" id="AGK56902.1"/>
    </source>
</evidence>